<proteinExistence type="predicted"/>
<protein>
    <submittedName>
        <fullName evidence="1">Uncharacterized protein</fullName>
    </submittedName>
</protein>
<reference evidence="1 2" key="1">
    <citation type="journal article" date="2014" name="Int. J. Syst. Evol. Microbiol.">
        <title>Complete genome sequence of Corynebacterium casei LMG S-19264T (=DSM 44701T), isolated from a smear-ripened cheese.</title>
        <authorList>
            <consortium name="US DOE Joint Genome Institute (JGI-PGF)"/>
            <person name="Walter F."/>
            <person name="Albersmeier A."/>
            <person name="Kalinowski J."/>
            <person name="Ruckert C."/>
        </authorList>
    </citation>
    <scope>NUCLEOTIDE SEQUENCE [LARGE SCALE GENOMIC DNA]</scope>
    <source>
        <strain evidence="1 2">CGMCC 1.7029</strain>
    </source>
</reference>
<dbReference type="EMBL" id="BMLP01000018">
    <property type="protein sequence ID" value="GGO39236.1"/>
    <property type="molecule type" value="Genomic_DNA"/>
</dbReference>
<evidence type="ECO:0000313" key="1">
    <source>
        <dbReference type="EMBL" id="GGO39236.1"/>
    </source>
</evidence>
<accession>A0A918DE53</accession>
<organism evidence="1 2">
    <name type="scientific">Gemmobacter aquaticus</name>
    <dbReference type="NCBI Taxonomy" id="490185"/>
    <lineage>
        <taxon>Bacteria</taxon>
        <taxon>Pseudomonadati</taxon>
        <taxon>Pseudomonadota</taxon>
        <taxon>Alphaproteobacteria</taxon>
        <taxon>Rhodobacterales</taxon>
        <taxon>Paracoccaceae</taxon>
        <taxon>Gemmobacter</taxon>
    </lineage>
</organism>
<dbReference type="RefSeq" id="WP_146284765.1">
    <property type="nucleotide sequence ID" value="NZ_BMLP01000018.1"/>
</dbReference>
<keyword evidence="2" id="KW-1185">Reference proteome</keyword>
<sequence length="165" mass="17169">MTKFFTASPLALYAPEIHGAAIPAGAVEISDEEHAALIEGQAAGRIIAAGSDGRPVLQDRPTLTGAELLAIERQGMRCSRFQARAALHNAGHLPTIEAAVAAAPALVQIAWADATEFRRDSPTIAALAAGLGMSEADIDDLFRTAMQITASSRPVQLPCQVATDA</sequence>
<dbReference type="Proteomes" id="UP000598196">
    <property type="component" value="Unassembled WGS sequence"/>
</dbReference>
<dbReference type="OrthoDB" id="7846553at2"/>
<evidence type="ECO:0000313" key="2">
    <source>
        <dbReference type="Proteomes" id="UP000598196"/>
    </source>
</evidence>
<name>A0A918DE53_9RHOB</name>
<comment type="caution">
    <text evidence="1">The sequence shown here is derived from an EMBL/GenBank/DDBJ whole genome shotgun (WGS) entry which is preliminary data.</text>
</comment>
<gene>
    <name evidence="1" type="ORF">GCM10010991_37790</name>
</gene>
<dbReference type="AlphaFoldDB" id="A0A918DE53"/>